<gene>
    <name evidence="13 15" type="primary">alaS</name>
    <name evidence="15" type="ORF">CFX1CAM_1546</name>
</gene>
<feature type="binding site" evidence="13">
    <location>
        <position position="595"/>
    </location>
    <ligand>
        <name>Zn(2+)</name>
        <dbReference type="ChEBI" id="CHEBI:29105"/>
    </ligand>
</feature>
<dbReference type="FunFam" id="3.30.930.10:FF:000004">
    <property type="entry name" value="Alanine--tRNA ligase"/>
    <property type="match status" value="1"/>
</dbReference>
<evidence type="ECO:0000256" key="7">
    <source>
        <dbReference type="ARBA" id="ARBA00022840"/>
    </source>
</evidence>
<dbReference type="Gene3D" id="3.30.930.10">
    <property type="entry name" value="Bira Bifunctional Protein, Domain 2"/>
    <property type="match status" value="1"/>
</dbReference>
<dbReference type="InterPro" id="IPR009000">
    <property type="entry name" value="Transl_B-barrel_sf"/>
</dbReference>
<dbReference type="SUPFAM" id="SSF50447">
    <property type="entry name" value="Translation proteins"/>
    <property type="match status" value="1"/>
</dbReference>
<evidence type="ECO:0000256" key="1">
    <source>
        <dbReference type="ARBA" id="ARBA00008226"/>
    </source>
</evidence>
<comment type="catalytic activity">
    <reaction evidence="12 13">
        <text>tRNA(Ala) + L-alanine + ATP = L-alanyl-tRNA(Ala) + AMP + diphosphate</text>
        <dbReference type="Rhea" id="RHEA:12540"/>
        <dbReference type="Rhea" id="RHEA-COMP:9657"/>
        <dbReference type="Rhea" id="RHEA-COMP:9923"/>
        <dbReference type="ChEBI" id="CHEBI:30616"/>
        <dbReference type="ChEBI" id="CHEBI:33019"/>
        <dbReference type="ChEBI" id="CHEBI:57972"/>
        <dbReference type="ChEBI" id="CHEBI:78442"/>
        <dbReference type="ChEBI" id="CHEBI:78497"/>
        <dbReference type="ChEBI" id="CHEBI:456215"/>
        <dbReference type="EC" id="6.1.1.7"/>
    </reaction>
</comment>
<evidence type="ECO:0000313" key="15">
    <source>
        <dbReference type="EMBL" id="SMX54611.1"/>
    </source>
</evidence>
<comment type="domain">
    <text evidence="13">Consists of three domains; the N-terminal catalytic domain, the editing domain and the C-terminal C-Ala domain. The editing domain removes incorrectly charged amino acids, while the C-Ala domain, along with tRNA(Ala), serves as a bridge to cooperatively bring together the editing and aminoacylation centers thus stimulating deacylation of misacylated tRNAs.</text>
</comment>
<dbReference type="GO" id="GO:0004813">
    <property type="term" value="F:alanine-tRNA ligase activity"/>
    <property type="evidence" value="ECO:0007669"/>
    <property type="project" value="UniProtKB-UniRule"/>
</dbReference>
<keyword evidence="5 13" id="KW-0547">Nucleotide-binding</keyword>
<dbReference type="Gene3D" id="3.10.310.40">
    <property type="match status" value="1"/>
</dbReference>
<feature type="domain" description="Alanyl-transfer RNA synthetases family profile" evidence="14">
    <location>
        <begin position="5"/>
        <end position="743"/>
    </location>
</feature>
<dbReference type="InterPro" id="IPR012947">
    <property type="entry name" value="tRNA_SAD"/>
</dbReference>
<evidence type="ECO:0000256" key="8">
    <source>
        <dbReference type="ARBA" id="ARBA00022884"/>
    </source>
</evidence>
<feature type="binding site" evidence="13">
    <location>
        <position position="704"/>
    </location>
    <ligand>
        <name>Zn(2+)</name>
        <dbReference type="ChEBI" id="CHEBI:29105"/>
    </ligand>
</feature>
<keyword evidence="2 13" id="KW-0820">tRNA-binding</keyword>
<keyword evidence="13" id="KW-0963">Cytoplasm</keyword>
<dbReference type="InterPro" id="IPR018165">
    <property type="entry name" value="Ala-tRNA-synth_IIc_core"/>
</dbReference>
<dbReference type="KEGG" id="abat:CFX1CAM_1546"/>
<comment type="cofactor">
    <cofactor evidence="13">
        <name>Zn(2+)</name>
        <dbReference type="ChEBI" id="CHEBI:29105"/>
    </cofactor>
    <text evidence="13">Binds 1 zinc ion per subunit.</text>
</comment>
<keyword evidence="8 13" id="KW-0694">RNA-binding</keyword>
<dbReference type="GO" id="GO:0000049">
    <property type="term" value="F:tRNA binding"/>
    <property type="evidence" value="ECO:0007669"/>
    <property type="project" value="UniProtKB-KW"/>
</dbReference>
<evidence type="ECO:0000256" key="2">
    <source>
        <dbReference type="ARBA" id="ARBA00022555"/>
    </source>
</evidence>
<feature type="binding site" evidence="13">
    <location>
        <position position="700"/>
    </location>
    <ligand>
        <name>Zn(2+)</name>
        <dbReference type="ChEBI" id="CHEBI:29105"/>
    </ligand>
</feature>
<protein>
    <recommendedName>
        <fullName evidence="13">Alanine--tRNA ligase</fullName>
        <ecNumber evidence="13">6.1.1.7</ecNumber>
    </recommendedName>
    <alternativeName>
        <fullName evidence="13">Alanyl-tRNA synthetase</fullName>
        <shortName evidence="13">AlaRS</shortName>
    </alternativeName>
</protein>
<evidence type="ECO:0000256" key="10">
    <source>
        <dbReference type="ARBA" id="ARBA00023146"/>
    </source>
</evidence>
<dbReference type="AlphaFoldDB" id="A0A1Y6K4K8"/>
<dbReference type="InterPro" id="IPR045864">
    <property type="entry name" value="aa-tRNA-synth_II/BPL/LPL"/>
</dbReference>
<dbReference type="InterPro" id="IPR002318">
    <property type="entry name" value="Ala-tRNA-lgiase_IIc"/>
</dbReference>
<dbReference type="SMART" id="SM00863">
    <property type="entry name" value="tRNA_SAD"/>
    <property type="match status" value="1"/>
</dbReference>
<feature type="binding site" evidence="13">
    <location>
        <position position="599"/>
    </location>
    <ligand>
        <name>Zn(2+)</name>
        <dbReference type="ChEBI" id="CHEBI:29105"/>
    </ligand>
</feature>
<dbReference type="InterPro" id="IPR050058">
    <property type="entry name" value="Ala-tRNA_ligase"/>
</dbReference>
<dbReference type="SUPFAM" id="SSF55681">
    <property type="entry name" value="Class II aaRS and biotin synthetases"/>
    <property type="match status" value="1"/>
</dbReference>
<keyword evidence="3 13" id="KW-0436">Ligase</keyword>
<dbReference type="PANTHER" id="PTHR11777">
    <property type="entry name" value="ALANYL-TRNA SYNTHETASE"/>
    <property type="match status" value="1"/>
</dbReference>
<dbReference type="PANTHER" id="PTHR11777:SF9">
    <property type="entry name" value="ALANINE--TRNA LIGASE, CYTOPLASMIC"/>
    <property type="match status" value="1"/>
</dbReference>
<dbReference type="NCBIfam" id="TIGR00344">
    <property type="entry name" value="alaS"/>
    <property type="match status" value="1"/>
</dbReference>
<sequence>MSVKPTGAEIRQSFIDFFVERSHTFVPSSSLVPGGDSTLLFTNAGMVQFKDVFLGTDQRPYTRAVNSQKCLRVSGKHNDLEQVGRDNTHHTFFEMLGNWSFGDYYKKEAIAWAWELLTEVWKLPKEKLWASYFKDELGIIPEDREAAEIWLKQPGFNPDHLLPFGRKENFWEMADTGPCGPDSEIHFDRGPEFCEFGDDPDHVCQVNGDCGRFLEFWNLVFIQYNRISPTELIPLEKTHVDTGMGFERIVSILQGVPSNYKTDLFTPLIACIQNLTSQSDEEREANLTPYRVIADHARSTTFLIADGVVPGNIGRNYICRMLVRRAARFGMALGLHEPFLAKVSQVVIDAYGEFFPELKRNAPAILDNLTREEKRFAKTVHAGLEHLEELLVELKTSGEKVLPGEKAFNLYATLGLPFEITRDIAQEQGLDVDASGYQEAMETHRLISGADKSFAGEAPEEVKVITALHDRLIDAGKLSQSGVGYDPYHPEEKPQEVLALIKEGQVVDQVALGDTVEVLLPETAFYVESGGQVSDTGQIVSAVEGNWVIDVTGMRKPAAGMIVHTGKVTAGNPQVGDVAIARVDLTRRAEIMRNHTATHLLHAALHSVLGSHARQAGSLVAPTHLRFDFTHPEPMTHQEILAVEAHVNQAILTNYPLNIAQKPLDQAIQEGAMAIFGEKYEGIVRTIQIGDDALLSYELCGGTHVDNTGDVGLFLITYEGSIAAGVRRIEAVTGWRAYQLARERMNTLDEINAHLGTSPAETLPKVKNLLDAISNLEKENEKIRHKLVGSAFDEILDHLDHIEGIPVLKAILPNADIDVLREMADRFRAKHGTGVTVLASDQNGKPILIAAVTDDLVKRGFHAVHLVQKVARVVGGGGGGKPNLAQAGGKDSSKLAEALDQVQVYIREIMQSPQ</sequence>
<dbReference type="InterPro" id="IPR003156">
    <property type="entry name" value="DHHA1_dom"/>
</dbReference>
<keyword evidence="10 13" id="KW-0030">Aminoacyl-tRNA synthetase</keyword>
<dbReference type="GO" id="GO:0008270">
    <property type="term" value="F:zinc ion binding"/>
    <property type="evidence" value="ECO:0007669"/>
    <property type="project" value="UniProtKB-UniRule"/>
</dbReference>
<dbReference type="Gene3D" id="2.40.30.130">
    <property type="match status" value="1"/>
</dbReference>
<keyword evidence="16" id="KW-1185">Reference proteome</keyword>
<dbReference type="GO" id="GO:0002161">
    <property type="term" value="F:aminoacyl-tRNA deacylase activity"/>
    <property type="evidence" value="ECO:0007669"/>
    <property type="project" value="TreeGrafter"/>
</dbReference>
<dbReference type="SUPFAM" id="SSF101353">
    <property type="entry name" value="Putative anticodon-binding domain of alanyl-tRNA synthetase (AlaRS)"/>
    <property type="match status" value="1"/>
</dbReference>
<evidence type="ECO:0000256" key="9">
    <source>
        <dbReference type="ARBA" id="ARBA00022917"/>
    </source>
</evidence>
<dbReference type="Pfam" id="PF02272">
    <property type="entry name" value="DHHA1"/>
    <property type="match status" value="1"/>
</dbReference>
<dbReference type="PRINTS" id="PR00980">
    <property type="entry name" value="TRNASYNTHALA"/>
</dbReference>
<keyword evidence="4 13" id="KW-0479">Metal-binding</keyword>
<dbReference type="HAMAP" id="MF_00036_B">
    <property type="entry name" value="Ala_tRNA_synth_B"/>
    <property type="match status" value="1"/>
</dbReference>
<evidence type="ECO:0000256" key="11">
    <source>
        <dbReference type="ARBA" id="ARBA00024779"/>
    </source>
</evidence>
<dbReference type="GO" id="GO:0005524">
    <property type="term" value="F:ATP binding"/>
    <property type="evidence" value="ECO:0007669"/>
    <property type="project" value="UniProtKB-UniRule"/>
</dbReference>
<name>A0A1Y6K4K8_9CHLR</name>
<dbReference type="CDD" id="cd00673">
    <property type="entry name" value="AlaRS_core"/>
    <property type="match status" value="1"/>
</dbReference>
<evidence type="ECO:0000256" key="6">
    <source>
        <dbReference type="ARBA" id="ARBA00022833"/>
    </source>
</evidence>
<organism evidence="15 16">
    <name type="scientific">Candidatus Brevifilum fermentans</name>
    <dbReference type="NCBI Taxonomy" id="1986204"/>
    <lineage>
        <taxon>Bacteria</taxon>
        <taxon>Bacillati</taxon>
        <taxon>Chloroflexota</taxon>
        <taxon>Anaerolineae</taxon>
        <taxon>Anaerolineales</taxon>
        <taxon>Anaerolineaceae</taxon>
        <taxon>Candidatus Brevifilum</taxon>
    </lineage>
</organism>
<dbReference type="Proteomes" id="UP000195514">
    <property type="component" value="Chromosome I"/>
</dbReference>
<evidence type="ECO:0000256" key="13">
    <source>
        <dbReference type="HAMAP-Rule" id="MF_00036"/>
    </source>
</evidence>
<dbReference type="SUPFAM" id="SSF55186">
    <property type="entry name" value="ThrRS/AlaRS common domain"/>
    <property type="match status" value="1"/>
</dbReference>
<evidence type="ECO:0000256" key="5">
    <source>
        <dbReference type="ARBA" id="ARBA00022741"/>
    </source>
</evidence>
<dbReference type="InterPro" id="IPR023033">
    <property type="entry name" value="Ala_tRNA_ligase_euk/bac"/>
</dbReference>
<keyword evidence="7 13" id="KW-0067">ATP-binding</keyword>
<reference evidence="16" key="1">
    <citation type="submission" date="2017-05" db="EMBL/GenBank/DDBJ databases">
        <authorList>
            <person name="Kirkegaard R."/>
            <person name="Mcilroy J S."/>
        </authorList>
    </citation>
    <scope>NUCLEOTIDE SEQUENCE [LARGE SCALE GENOMIC DNA]</scope>
</reference>
<dbReference type="EC" id="6.1.1.7" evidence="13"/>
<dbReference type="GO" id="GO:0006419">
    <property type="term" value="P:alanyl-tRNA aminoacylation"/>
    <property type="evidence" value="ECO:0007669"/>
    <property type="project" value="UniProtKB-UniRule"/>
</dbReference>
<dbReference type="RefSeq" id="WP_087862440.1">
    <property type="nucleotide sequence ID" value="NZ_LT859958.1"/>
</dbReference>
<evidence type="ECO:0000259" key="14">
    <source>
        <dbReference type="PROSITE" id="PS50860"/>
    </source>
</evidence>
<dbReference type="PROSITE" id="PS50860">
    <property type="entry name" value="AA_TRNA_LIGASE_II_ALA"/>
    <property type="match status" value="1"/>
</dbReference>
<dbReference type="Pfam" id="PF01411">
    <property type="entry name" value="tRNA-synt_2c"/>
    <property type="match status" value="1"/>
</dbReference>
<evidence type="ECO:0000256" key="3">
    <source>
        <dbReference type="ARBA" id="ARBA00022598"/>
    </source>
</evidence>
<evidence type="ECO:0000256" key="12">
    <source>
        <dbReference type="ARBA" id="ARBA00048300"/>
    </source>
</evidence>
<comment type="similarity">
    <text evidence="1 13">Belongs to the class-II aminoacyl-tRNA synthetase family.</text>
</comment>
<comment type="subcellular location">
    <subcellularLocation>
        <location evidence="13">Cytoplasm</location>
    </subcellularLocation>
</comment>
<dbReference type="FunFam" id="3.30.980.10:FF:000004">
    <property type="entry name" value="Alanine--tRNA ligase, cytoplasmic"/>
    <property type="match status" value="1"/>
</dbReference>
<dbReference type="OrthoDB" id="9803884at2"/>
<keyword evidence="9 13" id="KW-0648">Protein biosynthesis</keyword>
<evidence type="ECO:0000313" key="16">
    <source>
        <dbReference type="Proteomes" id="UP000195514"/>
    </source>
</evidence>
<dbReference type="Gene3D" id="6.10.250.550">
    <property type="match status" value="1"/>
</dbReference>
<dbReference type="GO" id="GO:0005829">
    <property type="term" value="C:cytosol"/>
    <property type="evidence" value="ECO:0007669"/>
    <property type="project" value="TreeGrafter"/>
</dbReference>
<comment type="function">
    <text evidence="11 13">Catalyzes the attachment of alanine to tRNA(Ala) in a two-step reaction: alanine is first activated by ATP to form Ala-AMP and then transferred to the acceptor end of tRNA(Ala). Also edits incorrectly charged Ser-tRNA(Ala) and Gly-tRNA(Ala) via its editing domain.</text>
</comment>
<dbReference type="FunFam" id="3.10.310.40:FF:000001">
    <property type="entry name" value="Alanine--tRNA ligase"/>
    <property type="match status" value="1"/>
</dbReference>
<dbReference type="EMBL" id="LT859958">
    <property type="protein sequence ID" value="SMX54611.1"/>
    <property type="molecule type" value="Genomic_DNA"/>
</dbReference>
<proteinExistence type="inferred from homology"/>
<dbReference type="Pfam" id="PF07973">
    <property type="entry name" value="tRNA_SAD"/>
    <property type="match status" value="1"/>
</dbReference>
<evidence type="ECO:0000256" key="4">
    <source>
        <dbReference type="ARBA" id="ARBA00022723"/>
    </source>
</evidence>
<dbReference type="InterPro" id="IPR018164">
    <property type="entry name" value="Ala-tRNA-synth_IIc_N"/>
</dbReference>
<dbReference type="Gene3D" id="3.30.54.20">
    <property type="match status" value="1"/>
</dbReference>
<dbReference type="InterPro" id="IPR018163">
    <property type="entry name" value="Thr/Ala-tRNA-synth_IIc_edit"/>
</dbReference>
<dbReference type="Gene3D" id="3.30.980.10">
    <property type="entry name" value="Threonyl-trna Synthetase, Chain A, domain 2"/>
    <property type="match status" value="1"/>
</dbReference>
<accession>A0A1Y6K4K8</accession>
<keyword evidence="6 13" id="KW-0862">Zinc</keyword>
<dbReference type="InterPro" id="IPR018162">
    <property type="entry name" value="Ala-tRNA-ligase_IIc_anticod-bd"/>
</dbReference>